<dbReference type="GO" id="GO:0030170">
    <property type="term" value="F:pyridoxal phosphate binding"/>
    <property type="evidence" value="ECO:0007669"/>
    <property type="project" value="InterPro"/>
</dbReference>
<organism evidence="12 13">
    <name type="scientific">Apatococcus lobatus</name>
    <dbReference type="NCBI Taxonomy" id="904363"/>
    <lineage>
        <taxon>Eukaryota</taxon>
        <taxon>Viridiplantae</taxon>
        <taxon>Chlorophyta</taxon>
        <taxon>core chlorophytes</taxon>
        <taxon>Trebouxiophyceae</taxon>
        <taxon>Chlorellales</taxon>
        <taxon>Chlorellaceae</taxon>
        <taxon>Apatococcus</taxon>
    </lineage>
</organism>
<proteinExistence type="inferred from homology"/>
<evidence type="ECO:0000256" key="3">
    <source>
        <dbReference type="ARBA" id="ARBA00006047"/>
    </source>
</evidence>
<dbReference type="SUPFAM" id="SSF53756">
    <property type="entry name" value="UDP-Glycosyltransferase/glycogen phosphorylase"/>
    <property type="match status" value="1"/>
</dbReference>
<keyword evidence="13" id="KW-1185">Reference proteome</keyword>
<dbReference type="InterPro" id="IPR000811">
    <property type="entry name" value="Glyco_trans_35"/>
</dbReference>
<evidence type="ECO:0000256" key="6">
    <source>
        <dbReference type="ARBA" id="ARBA00022679"/>
    </source>
</evidence>
<accession>A0AAW1S5M0</accession>
<dbReference type="Pfam" id="PF00343">
    <property type="entry name" value="Phosphorylase"/>
    <property type="match status" value="2"/>
</dbReference>
<reference evidence="12 13" key="1">
    <citation type="journal article" date="2024" name="Nat. Commun.">
        <title>Phylogenomics reveals the evolutionary origins of lichenization in chlorophyte algae.</title>
        <authorList>
            <person name="Puginier C."/>
            <person name="Libourel C."/>
            <person name="Otte J."/>
            <person name="Skaloud P."/>
            <person name="Haon M."/>
            <person name="Grisel S."/>
            <person name="Petersen M."/>
            <person name="Berrin J.G."/>
            <person name="Delaux P.M."/>
            <person name="Dal Grande F."/>
            <person name="Keller J."/>
        </authorList>
    </citation>
    <scope>NUCLEOTIDE SEQUENCE [LARGE SCALE GENOMIC DNA]</scope>
    <source>
        <strain evidence="12 13">SAG 2145</strain>
    </source>
</reference>
<dbReference type="EC" id="2.4.1.1" evidence="10"/>
<protein>
    <recommendedName>
        <fullName evidence="10">Alpha-1,4 glucan phosphorylase</fullName>
        <ecNumber evidence="10">2.4.1.1</ecNumber>
    </recommendedName>
</protein>
<dbReference type="CDD" id="cd04300">
    <property type="entry name" value="GT35_Glycogen_Phosphorylase"/>
    <property type="match status" value="1"/>
</dbReference>
<keyword evidence="7 9" id="KW-0663">Pyridoxal phosphate</keyword>
<dbReference type="GO" id="GO:0005737">
    <property type="term" value="C:cytoplasm"/>
    <property type="evidence" value="ECO:0007669"/>
    <property type="project" value="TreeGrafter"/>
</dbReference>
<comment type="cofactor">
    <cofactor evidence="2 10">
        <name>pyridoxal 5'-phosphate</name>
        <dbReference type="ChEBI" id="CHEBI:597326"/>
    </cofactor>
</comment>
<dbReference type="GO" id="GO:0005980">
    <property type="term" value="P:glycogen catabolic process"/>
    <property type="evidence" value="ECO:0007669"/>
    <property type="project" value="TreeGrafter"/>
</dbReference>
<evidence type="ECO:0000256" key="7">
    <source>
        <dbReference type="ARBA" id="ARBA00022898"/>
    </source>
</evidence>
<evidence type="ECO:0000256" key="5">
    <source>
        <dbReference type="ARBA" id="ARBA00022676"/>
    </source>
</evidence>
<dbReference type="FunFam" id="3.40.50.2000:FF:000003">
    <property type="entry name" value="Alpha-1,4 glucan phosphorylase"/>
    <property type="match status" value="1"/>
</dbReference>
<dbReference type="Gene3D" id="3.40.50.2000">
    <property type="entry name" value="Glycogen Phosphorylase B"/>
    <property type="match status" value="2"/>
</dbReference>
<evidence type="ECO:0000256" key="2">
    <source>
        <dbReference type="ARBA" id="ARBA00001933"/>
    </source>
</evidence>
<dbReference type="FunFam" id="3.40.50.2000:FF:000807">
    <property type="entry name" value="Alpha-glucan phosphorylase 2, cytosolic"/>
    <property type="match status" value="1"/>
</dbReference>
<dbReference type="InterPro" id="IPR011833">
    <property type="entry name" value="Glycg_phsphrylas"/>
</dbReference>
<keyword evidence="4" id="KW-0021">Allosteric enzyme</keyword>
<keyword evidence="5 10" id="KW-0328">Glycosyltransferase</keyword>
<dbReference type="Proteomes" id="UP001438707">
    <property type="component" value="Unassembled WGS sequence"/>
</dbReference>
<sequence>MPATRLPVTASLIPHSNSRRASLVQHRPQALPRQANAVSAPPAPMDVERSQAKTDSLPVEHLPHPKNDPDSIEQDVLSKVSYTIGADPKALTTKQTYRGLAWTVRERLIDSFNKTQEYWKSKDPKFVYYLSAEFLMGRSLTNAVYNLGLEGEYGEAIRKLGYSLEDLQDQEQNASLGNGGLGRLAACFMDSIATTDLPGWGYGIRYKYGMFKQGLDKGFQSMAPDIWLSAGNPWEVYRPELAYRIGFYGEVKDGKWIPAESVNAVAYDNPIPGFGTNNVTNLRLFESQPVNEFNLDFFNEGNFDEATQEKRRAEDISAVLYPNDATDYGRELRLKQQVFFVSAAIQDVIARFKEQHSDFNELPNKAVFTMNDTHPTIAVAELMRLLIDQEGLDWDNAWAITTKTLAFTNHTVMPEALEKWPVKVMTKLLPRHMEIISKIDSIWKGSLADRVKAQIEAEPKAEAKAAASEESSLVPEDTEAGEDPVDAALAKYGIICENPWEKGVKLVNMAFMAVIGSKSTNGVAAIHSDIIKHTIFKDFYEIYPEKFQNKTNGVTPRRWLAYCNPGLRELITKTLGSNEWIKHLEKLSGLKQHAEDKELQAQWRAVKQENKQRLAKYIKANVGVDVPTNAMFDVQIKRIHEYKRQHLNMFSIINRYLEIKAASPEERKKFVPRVCVFGGKAASAYYMAKKMIRLVTAVGEVVNNDQEVGDLLKVVFLPDYNVSLAEVIIPAAELSHHISTAGTEGSGTSNMKFQMNGCLILGTMDGANVEIAQEIGKENMFVFGVDAEDVPRLREERKDFKDYDPRWVKVMDSLLAGQFGDAEYFQDLVDNVNDMTKSNDWFLLANDFADYLRAQKDVDELYKDQDEWTRRSILYTASSGFFSSDRCIDDYAREIWEVEPVAVPSS</sequence>
<comment type="function">
    <text evidence="10">Allosteric enzyme that catalyzes the rate-limiting step in glycogen catabolism, the phosphorolytic cleavage of glycogen to produce glucose-1-phosphate, and plays a central role in maintaining cellular and organismal glucose homeostasis.</text>
</comment>
<comment type="caution">
    <text evidence="12">The sequence shown here is derived from an EMBL/GenBank/DDBJ whole genome shotgun (WGS) entry which is preliminary data.</text>
</comment>
<evidence type="ECO:0000313" key="12">
    <source>
        <dbReference type="EMBL" id="KAK9841553.1"/>
    </source>
</evidence>
<evidence type="ECO:0000256" key="9">
    <source>
        <dbReference type="PIRSR" id="PIRSR000460-1"/>
    </source>
</evidence>
<evidence type="ECO:0000256" key="10">
    <source>
        <dbReference type="RuleBase" id="RU000587"/>
    </source>
</evidence>
<evidence type="ECO:0000256" key="8">
    <source>
        <dbReference type="ARBA" id="ARBA00023277"/>
    </source>
</evidence>
<feature type="modified residue" description="N6-(pyridoxal phosphate)lysine" evidence="9">
    <location>
        <position position="752"/>
    </location>
</feature>
<evidence type="ECO:0000256" key="1">
    <source>
        <dbReference type="ARBA" id="ARBA00001275"/>
    </source>
</evidence>
<keyword evidence="6 10" id="KW-0808">Transferase</keyword>
<evidence type="ECO:0000256" key="4">
    <source>
        <dbReference type="ARBA" id="ARBA00022533"/>
    </source>
</evidence>
<evidence type="ECO:0000256" key="11">
    <source>
        <dbReference type="SAM" id="MobiDB-lite"/>
    </source>
</evidence>
<dbReference type="NCBIfam" id="TIGR02093">
    <property type="entry name" value="P_ylase"/>
    <property type="match status" value="1"/>
</dbReference>
<dbReference type="PANTHER" id="PTHR11468:SF30">
    <property type="entry name" value="ALPHA-1,4 GLUCAN PHOSPHORYLASE"/>
    <property type="match status" value="1"/>
</dbReference>
<comment type="similarity">
    <text evidence="3 10">Belongs to the glycogen phosphorylase family.</text>
</comment>
<feature type="region of interest" description="Disordered" evidence="11">
    <location>
        <begin position="461"/>
        <end position="481"/>
    </location>
</feature>
<gene>
    <name evidence="12" type="ORF">WJX74_007796</name>
</gene>
<comment type="catalytic activity">
    <reaction evidence="1 10">
        <text>[(1-&gt;4)-alpha-D-glucosyl](n) + phosphate = [(1-&gt;4)-alpha-D-glucosyl](n-1) + alpha-D-glucose 1-phosphate</text>
        <dbReference type="Rhea" id="RHEA:41732"/>
        <dbReference type="Rhea" id="RHEA-COMP:9584"/>
        <dbReference type="Rhea" id="RHEA-COMP:9586"/>
        <dbReference type="ChEBI" id="CHEBI:15444"/>
        <dbReference type="ChEBI" id="CHEBI:43474"/>
        <dbReference type="ChEBI" id="CHEBI:58601"/>
        <dbReference type="EC" id="2.4.1.1"/>
    </reaction>
</comment>
<dbReference type="EMBL" id="JALJOS010000003">
    <property type="protein sequence ID" value="KAK9841553.1"/>
    <property type="molecule type" value="Genomic_DNA"/>
</dbReference>
<name>A0AAW1S5M0_9CHLO</name>
<keyword evidence="8 10" id="KW-0119">Carbohydrate metabolism</keyword>
<dbReference type="AlphaFoldDB" id="A0AAW1S5M0"/>
<dbReference type="PIRSF" id="PIRSF000460">
    <property type="entry name" value="Pprylas_GlgP"/>
    <property type="match status" value="1"/>
</dbReference>
<dbReference type="PANTHER" id="PTHR11468">
    <property type="entry name" value="GLYCOGEN PHOSPHORYLASE"/>
    <property type="match status" value="1"/>
</dbReference>
<feature type="region of interest" description="Disordered" evidence="11">
    <location>
        <begin position="1"/>
        <end position="72"/>
    </location>
</feature>
<evidence type="ECO:0000313" key="13">
    <source>
        <dbReference type="Proteomes" id="UP001438707"/>
    </source>
</evidence>
<dbReference type="GO" id="GO:0008184">
    <property type="term" value="F:glycogen phosphorylase activity"/>
    <property type="evidence" value="ECO:0007669"/>
    <property type="project" value="InterPro"/>
</dbReference>